<dbReference type="GO" id="GO:0008410">
    <property type="term" value="F:CoA-transferase activity"/>
    <property type="evidence" value="ECO:0007669"/>
    <property type="project" value="InterPro"/>
</dbReference>
<dbReference type="Pfam" id="PF01144">
    <property type="entry name" value="CoA_trans"/>
    <property type="match status" value="1"/>
</dbReference>
<gene>
    <name evidence="2" type="ORF">W911_10670</name>
</gene>
<organism evidence="2 3">
    <name type="scientific">Hyphomicrobium nitrativorans NL23</name>
    <dbReference type="NCBI Taxonomy" id="1029756"/>
    <lineage>
        <taxon>Bacteria</taxon>
        <taxon>Pseudomonadati</taxon>
        <taxon>Pseudomonadota</taxon>
        <taxon>Alphaproteobacteria</taxon>
        <taxon>Hyphomicrobiales</taxon>
        <taxon>Hyphomicrobiaceae</taxon>
        <taxon>Hyphomicrobium</taxon>
    </lineage>
</organism>
<dbReference type="KEGG" id="hni:W911_10670"/>
<dbReference type="AlphaFoldDB" id="V5SE04"/>
<dbReference type="HOGENOM" id="CLU_026774_4_0_5"/>
<dbReference type="PANTHER" id="PTHR43293">
    <property type="entry name" value="ACETATE COA-TRANSFERASE YDIF"/>
    <property type="match status" value="1"/>
</dbReference>
<protein>
    <submittedName>
        <fullName evidence="2">CoA transferase</fullName>
    </submittedName>
</protein>
<evidence type="ECO:0000256" key="1">
    <source>
        <dbReference type="SAM" id="MobiDB-lite"/>
    </source>
</evidence>
<evidence type="ECO:0000313" key="3">
    <source>
        <dbReference type="Proteomes" id="UP000018542"/>
    </source>
</evidence>
<evidence type="ECO:0000313" key="2">
    <source>
        <dbReference type="EMBL" id="AHB48753.1"/>
    </source>
</evidence>
<dbReference type="Proteomes" id="UP000018542">
    <property type="component" value="Chromosome"/>
</dbReference>
<sequence length="672" mass="71970">MASARPPIGDPAEDVSKAAAPGEETLMQNSKVMTADEAIARIKDDDVIATTGFVQSCIPEMLHAALEKRFVETRAPRDLTLIMCAGAGDSKGLGTGRLHHEGLLKRVIAANFGRMPKVAEAAQNNKIQGYNLPQGVISKLYRSCASGSPGLFTKVGLHTYVDPRFGGGKVNTVTREDLVKLLEVEGQEWLFYKATPINVALIRATSADPLGNLSMEKECLTLDVLAQAMAAHNNGGVVIAQVERLVADGSIKPKDVKVPGILVDCVVVADPPEMHRMNYGVVYDPALAGEVRVTVDNLPTMALDERKIIARRASFELPLNGVINLGVGAPDGVANVANEEKVTPYLVMTTEAGAIGGVLAGGSSFGSSANAHSIIDQNQMFDFYHGGGLDLTCLGMAECDSLGNVNTSKFGGRLNGCGGFIDISQNARAVVFAGTFTAGGLKIAIEDGNLKIVQEGRARKFVKQVEQVTFSGQYAADKSQPVIYVTERCVFQLTDHGLELIEVAPGIDIERDILAHMAFKPHIHSPIAMNPALFAEGPMGLLADLLNEGLKDRISYDASRNLLSINLSAWAARKKADVADLQRAISEACTAAGRKVNAVVNQDGCRIAEDLYDQYADMVAYVNKHHYERMARYATSAITRTKLQDALRRRGLETRVYDSAEAAYASLGISAA</sequence>
<keyword evidence="2" id="KW-0808">Transferase</keyword>
<feature type="region of interest" description="Disordered" evidence="1">
    <location>
        <begin position="1"/>
        <end position="27"/>
    </location>
</feature>
<dbReference type="STRING" id="1029756.W911_10670"/>
<dbReference type="PATRIC" id="fig|1029756.8.peg.2220"/>
<keyword evidence="3" id="KW-1185">Reference proteome</keyword>
<dbReference type="Gene3D" id="3.40.1080.10">
    <property type="entry name" value="Glutaconate Coenzyme A-transferase"/>
    <property type="match status" value="2"/>
</dbReference>
<dbReference type="SUPFAM" id="SSF100950">
    <property type="entry name" value="NagB/RpiA/CoA transferase-like"/>
    <property type="match status" value="2"/>
</dbReference>
<dbReference type="InterPro" id="IPR037171">
    <property type="entry name" value="NagB/RpiA_transferase-like"/>
</dbReference>
<dbReference type="PANTHER" id="PTHR43293:SF1">
    <property type="entry name" value="ACETATE COA-TRANSFERASE YDIF"/>
    <property type="match status" value="1"/>
</dbReference>
<reference evidence="2 3" key="1">
    <citation type="journal article" date="2014" name="Genome Announc.">
        <title>Complete Genome Sequence of Hyphomicrobium nitrativorans Strain NL23, a Denitrifying Bacterium Isolated from Biofilm of a Methanol-Fed Denitrification System Treating Seawater at the Montreal Biodome.</title>
        <authorList>
            <person name="Martineau C."/>
            <person name="Villeneuve C."/>
            <person name="Mauffrey F."/>
            <person name="Villemur R."/>
        </authorList>
    </citation>
    <scope>NUCLEOTIDE SEQUENCE [LARGE SCALE GENOMIC DNA]</scope>
    <source>
        <strain evidence="2">NL23</strain>
    </source>
</reference>
<name>V5SE04_9HYPH</name>
<proteinExistence type="predicted"/>
<dbReference type="SMART" id="SM00882">
    <property type="entry name" value="CoA_trans"/>
    <property type="match status" value="2"/>
</dbReference>
<accession>V5SE04</accession>
<dbReference type="InterPro" id="IPR004165">
    <property type="entry name" value="CoA_trans_fam_I"/>
</dbReference>
<dbReference type="EMBL" id="CP006912">
    <property type="protein sequence ID" value="AHB48753.1"/>
    <property type="molecule type" value="Genomic_DNA"/>
</dbReference>